<dbReference type="InterPro" id="IPR051673">
    <property type="entry name" value="SSDNA_exonuclease_RecJ"/>
</dbReference>
<evidence type="ECO:0000313" key="2">
    <source>
        <dbReference type="EMBL" id="GFP36178.1"/>
    </source>
</evidence>
<proteinExistence type="predicted"/>
<evidence type="ECO:0000313" key="3">
    <source>
        <dbReference type="Proteomes" id="UP000576480"/>
    </source>
</evidence>
<keyword evidence="2" id="KW-0378">Hydrolase</keyword>
<reference evidence="2 3" key="1">
    <citation type="journal article" date="2020" name="Front. Microbiol.">
        <title>Single-cell genomics of novel Actinobacteria with the Wood-Ljungdahl pathway discovered in a serpentinizing system.</title>
        <authorList>
            <person name="Merino N."/>
            <person name="Kawai M."/>
            <person name="Boyd E.S."/>
            <person name="Colman D.R."/>
            <person name="McGlynn S.E."/>
            <person name="Nealson K.H."/>
            <person name="Kurokawa K."/>
            <person name="Hongoh Y."/>
        </authorList>
    </citation>
    <scope>NUCLEOTIDE SEQUENCE [LARGE SCALE GENOMIC DNA]</scope>
    <source>
        <strain evidence="2 3">S43</strain>
    </source>
</reference>
<feature type="non-terminal residue" evidence="2">
    <location>
        <position position="1"/>
    </location>
</feature>
<name>A0A6V8PUU4_9ACTN</name>
<dbReference type="SUPFAM" id="SSF64182">
    <property type="entry name" value="DHH phosphoesterases"/>
    <property type="match status" value="1"/>
</dbReference>
<dbReference type="EMBL" id="BLSB01000461">
    <property type="protein sequence ID" value="GFP36178.1"/>
    <property type="molecule type" value="Genomic_DNA"/>
</dbReference>
<dbReference type="Gene3D" id="3.90.1640.30">
    <property type="match status" value="1"/>
</dbReference>
<evidence type="ECO:0000259" key="1">
    <source>
        <dbReference type="Pfam" id="PF01368"/>
    </source>
</evidence>
<dbReference type="Proteomes" id="UP000576480">
    <property type="component" value="Unassembled WGS sequence"/>
</dbReference>
<keyword evidence="2" id="KW-0269">Exonuclease</keyword>
<comment type="caution">
    <text evidence="2">The sequence shown here is derived from an EMBL/GenBank/DDBJ whole genome shotgun (WGS) entry which is preliminary data.</text>
</comment>
<protein>
    <submittedName>
        <fullName evidence="2">Single-stranded-DNA-specific exonuclease</fullName>
    </submittedName>
</protein>
<dbReference type="PANTHER" id="PTHR30255:SF2">
    <property type="entry name" value="SINGLE-STRANDED-DNA-SPECIFIC EXONUCLEASE RECJ"/>
    <property type="match status" value="1"/>
</dbReference>
<feature type="domain" description="DDH" evidence="1">
    <location>
        <begin position="10"/>
        <end position="119"/>
    </location>
</feature>
<dbReference type="Pfam" id="PF01368">
    <property type="entry name" value="DHH"/>
    <property type="match status" value="1"/>
</dbReference>
<organism evidence="2 3">
    <name type="scientific">Candidatus Hakubella thermalkaliphila</name>
    <dbReference type="NCBI Taxonomy" id="2754717"/>
    <lineage>
        <taxon>Bacteria</taxon>
        <taxon>Bacillati</taxon>
        <taxon>Actinomycetota</taxon>
        <taxon>Actinomycetota incertae sedis</taxon>
        <taxon>Candidatus Hakubellales</taxon>
        <taxon>Candidatus Hakubellaceae</taxon>
        <taxon>Candidatus Hakubella</taxon>
    </lineage>
</organism>
<dbReference type="PANTHER" id="PTHR30255">
    <property type="entry name" value="SINGLE-STRANDED-DNA-SPECIFIC EXONUCLEASE RECJ"/>
    <property type="match status" value="1"/>
</dbReference>
<accession>A0A6V8PUU4</accession>
<gene>
    <name evidence="2" type="ORF">HKBW3S43_01965</name>
</gene>
<dbReference type="InterPro" id="IPR001667">
    <property type="entry name" value="DDH_dom"/>
</dbReference>
<sequence>VKKAKKLGATLIITVDCGITSFDAAACAKKEGIDVIITDHHEPIRQSSVEDSSQFTVHSSQFLLPEAIAVVNPKLQTHNSKLSSLSGAGLAFKIAQALSMMHDARCTMHDLLDLAAIGTMADVVPRTGENRLIVKEGMELIHEGRRQGIRTLKDK</sequence>
<dbReference type="GO" id="GO:0004527">
    <property type="term" value="F:exonuclease activity"/>
    <property type="evidence" value="ECO:0007669"/>
    <property type="project" value="UniProtKB-KW"/>
</dbReference>
<keyword evidence="2" id="KW-0540">Nuclease</keyword>
<dbReference type="AlphaFoldDB" id="A0A6V8PUU4"/>
<dbReference type="InterPro" id="IPR038763">
    <property type="entry name" value="DHH_sf"/>
</dbReference>